<keyword evidence="2" id="KW-1003">Cell membrane</keyword>
<accession>A0A853BLA5</accession>
<dbReference type="EMBL" id="JACCFO010000001">
    <property type="protein sequence ID" value="NYI95341.1"/>
    <property type="molecule type" value="Genomic_DNA"/>
</dbReference>
<evidence type="ECO:0000313" key="10">
    <source>
        <dbReference type="Proteomes" id="UP000575985"/>
    </source>
</evidence>
<dbReference type="Gene3D" id="3.30.1360.200">
    <property type="match status" value="1"/>
</dbReference>
<evidence type="ECO:0000256" key="5">
    <source>
        <dbReference type="ARBA" id="ARBA00022989"/>
    </source>
</evidence>
<protein>
    <submittedName>
        <fullName evidence="9">SecD/SecF fusion protein</fullName>
    </submittedName>
</protein>
<dbReference type="GO" id="GO:0005886">
    <property type="term" value="C:plasma membrane"/>
    <property type="evidence" value="ECO:0007669"/>
    <property type="project" value="TreeGrafter"/>
</dbReference>
<keyword evidence="1" id="KW-0813">Transport</keyword>
<keyword evidence="3" id="KW-0812">Transmembrane</keyword>
<evidence type="ECO:0000256" key="6">
    <source>
        <dbReference type="ARBA" id="ARBA00023010"/>
    </source>
</evidence>
<evidence type="ECO:0000256" key="2">
    <source>
        <dbReference type="ARBA" id="ARBA00022475"/>
    </source>
</evidence>
<dbReference type="PANTHER" id="PTHR30081">
    <property type="entry name" value="PROTEIN-EXPORT MEMBRANE PROTEIN SEC"/>
    <property type="match status" value="1"/>
</dbReference>
<evidence type="ECO:0000256" key="4">
    <source>
        <dbReference type="ARBA" id="ARBA00022927"/>
    </source>
</evidence>
<dbReference type="Proteomes" id="UP000575985">
    <property type="component" value="Unassembled WGS sequence"/>
</dbReference>
<keyword evidence="4" id="KW-0653">Protein transport</keyword>
<name>A0A853BLA5_9ACTN</name>
<evidence type="ECO:0000256" key="1">
    <source>
        <dbReference type="ARBA" id="ARBA00022448"/>
    </source>
</evidence>
<dbReference type="RefSeq" id="WP_179766872.1">
    <property type="nucleotide sequence ID" value="NZ_JACCFO010000001.1"/>
</dbReference>
<dbReference type="InterPro" id="IPR054384">
    <property type="entry name" value="SecDF_P1_head"/>
</dbReference>
<dbReference type="Gene3D" id="3.30.70.3400">
    <property type="match status" value="1"/>
</dbReference>
<organism evidence="9 10">
    <name type="scientific">Streptomonospora nanhaiensis</name>
    <dbReference type="NCBI Taxonomy" id="1323731"/>
    <lineage>
        <taxon>Bacteria</taxon>
        <taxon>Bacillati</taxon>
        <taxon>Actinomycetota</taxon>
        <taxon>Actinomycetes</taxon>
        <taxon>Streptosporangiales</taxon>
        <taxon>Nocardiopsidaceae</taxon>
        <taxon>Streptomonospora</taxon>
    </lineage>
</organism>
<evidence type="ECO:0000313" key="9">
    <source>
        <dbReference type="EMBL" id="NYI95341.1"/>
    </source>
</evidence>
<evidence type="ECO:0000259" key="8">
    <source>
        <dbReference type="Pfam" id="PF22599"/>
    </source>
</evidence>
<dbReference type="InterPro" id="IPR022813">
    <property type="entry name" value="SecD/SecF_arch_bac"/>
</dbReference>
<gene>
    <name evidence="9" type="ORF">HNR12_001618</name>
</gene>
<keyword evidence="10" id="KW-1185">Reference proteome</keyword>
<reference evidence="9 10" key="1">
    <citation type="submission" date="2020-07" db="EMBL/GenBank/DDBJ databases">
        <title>Sequencing the genomes of 1000 actinobacteria strains.</title>
        <authorList>
            <person name="Klenk H.-P."/>
        </authorList>
    </citation>
    <scope>NUCLEOTIDE SEQUENCE [LARGE SCALE GENOMIC DNA]</scope>
    <source>
        <strain evidence="9 10">DSM 45927</strain>
    </source>
</reference>
<proteinExistence type="predicted"/>
<dbReference type="GO" id="GO:0015031">
    <property type="term" value="P:protein transport"/>
    <property type="evidence" value="ECO:0007669"/>
    <property type="project" value="UniProtKB-KW"/>
</dbReference>
<keyword evidence="5" id="KW-1133">Transmembrane helix</keyword>
<dbReference type="PANTHER" id="PTHR30081:SF1">
    <property type="entry name" value="PROTEIN TRANSLOCASE SUBUNIT SECD"/>
    <property type="match status" value="1"/>
</dbReference>
<sequence length="253" mass="25832">MGLVLLIAVPALVLVLVAAGAAVWLLWPGRAGGGETVVVRVDSGASRDEVAEVAEILAERVREMGEGDPVVTADPGVVAVELPRGADSEAAADLLGRRGVLAFRPVVGTGAQAGDPADAELSLPDPDTGQDLHLGPARLGNAEVSAAEAALDERSGQWTVNVTFTDGGREAWARLTGEAACRPAGDARRRVAIVVDEEVVSAPEVGPETACDVGLTDAATVLSGRFTGDEARALASLVQVDPLPVDAEVAEVR</sequence>
<keyword evidence="6" id="KW-0811">Translocation</keyword>
<evidence type="ECO:0000256" key="7">
    <source>
        <dbReference type="ARBA" id="ARBA00023136"/>
    </source>
</evidence>
<feature type="domain" description="SecDF P1 head subdomain" evidence="8">
    <location>
        <begin position="128"/>
        <end position="245"/>
    </location>
</feature>
<evidence type="ECO:0000256" key="3">
    <source>
        <dbReference type="ARBA" id="ARBA00022692"/>
    </source>
</evidence>
<comment type="caution">
    <text evidence="9">The sequence shown here is derived from an EMBL/GenBank/DDBJ whole genome shotgun (WGS) entry which is preliminary data.</text>
</comment>
<keyword evidence="7" id="KW-0472">Membrane</keyword>
<dbReference type="Pfam" id="PF22599">
    <property type="entry name" value="SecDF_P1_head"/>
    <property type="match status" value="1"/>
</dbReference>
<dbReference type="AlphaFoldDB" id="A0A853BLA5"/>